<dbReference type="CDD" id="cd00175">
    <property type="entry name" value="SNc"/>
    <property type="match status" value="1"/>
</dbReference>
<dbReference type="SUPFAM" id="SSF50199">
    <property type="entry name" value="Staphylococcal nuclease"/>
    <property type="match status" value="1"/>
</dbReference>
<dbReference type="PANTHER" id="PTHR12302:SF3">
    <property type="entry name" value="SERINE_THREONINE-PROTEIN KINASE 31"/>
    <property type="match status" value="1"/>
</dbReference>
<dbReference type="PROSITE" id="PS01284">
    <property type="entry name" value="TNASE_2"/>
    <property type="match status" value="1"/>
</dbReference>
<evidence type="ECO:0000256" key="3">
    <source>
        <dbReference type="ARBA" id="ARBA00022801"/>
    </source>
</evidence>
<dbReference type="Gene3D" id="2.40.50.90">
    <property type="match status" value="1"/>
</dbReference>
<dbReference type="Pfam" id="PF00565">
    <property type="entry name" value="SNase"/>
    <property type="match status" value="1"/>
</dbReference>
<protein>
    <submittedName>
        <fullName evidence="5">Nuclease</fullName>
    </submittedName>
</protein>
<evidence type="ECO:0000313" key="6">
    <source>
        <dbReference type="Proteomes" id="UP000306808"/>
    </source>
</evidence>
<evidence type="ECO:0000259" key="4">
    <source>
        <dbReference type="PROSITE" id="PS50830"/>
    </source>
</evidence>
<organism evidence="5 6">
    <name type="scientific">Sphingobacterium olei</name>
    <dbReference type="NCBI Taxonomy" id="2571155"/>
    <lineage>
        <taxon>Bacteria</taxon>
        <taxon>Pseudomonadati</taxon>
        <taxon>Bacteroidota</taxon>
        <taxon>Sphingobacteriia</taxon>
        <taxon>Sphingobacteriales</taxon>
        <taxon>Sphingobacteriaceae</taxon>
        <taxon>Sphingobacterium</taxon>
    </lineage>
</organism>
<dbReference type="GO" id="GO:0016787">
    <property type="term" value="F:hydrolase activity"/>
    <property type="evidence" value="ECO:0007669"/>
    <property type="project" value="UniProtKB-KW"/>
</dbReference>
<sequence>MLRFILFIISLIITHLALAQSLKGKVIRVSDGDTIALLDSTKTQVRIRLYGIDCPENGQDFANVAKRFTSDLCFSEIVTVDVKDIDRYGRTVGIVWTSDSINVNLELLREGLAWHYKHFDKSEEFEQAEHLARQNKKGLWIQSNAVAPWDYRRIKK</sequence>
<dbReference type="GO" id="GO:0003676">
    <property type="term" value="F:nucleic acid binding"/>
    <property type="evidence" value="ECO:0007669"/>
    <property type="project" value="InterPro"/>
</dbReference>
<evidence type="ECO:0000313" key="5">
    <source>
        <dbReference type="EMBL" id="TJZ63317.1"/>
    </source>
</evidence>
<accession>A0A4U0P761</accession>
<keyword evidence="3" id="KW-0378">Hydrolase</keyword>
<dbReference type="EMBL" id="SUME01000001">
    <property type="protein sequence ID" value="TJZ63317.1"/>
    <property type="molecule type" value="Genomic_DNA"/>
</dbReference>
<reference evidence="5 6" key="1">
    <citation type="submission" date="2019-04" db="EMBL/GenBank/DDBJ databases">
        <title>Sphingobacterium olei sp. nov., isolated from oil-contaminated soil.</title>
        <authorList>
            <person name="Liu B."/>
        </authorList>
    </citation>
    <scope>NUCLEOTIDE SEQUENCE [LARGE SCALE GENOMIC DNA]</scope>
    <source>
        <strain evidence="5 6">HAL-9</strain>
    </source>
</reference>
<keyword evidence="1" id="KW-0540">Nuclease</keyword>
<evidence type="ECO:0000256" key="1">
    <source>
        <dbReference type="ARBA" id="ARBA00022722"/>
    </source>
</evidence>
<dbReference type="Proteomes" id="UP000306808">
    <property type="component" value="Unassembled WGS sequence"/>
</dbReference>
<dbReference type="SMART" id="SM00318">
    <property type="entry name" value="SNc"/>
    <property type="match status" value="1"/>
</dbReference>
<keyword evidence="2" id="KW-0255">Endonuclease</keyword>
<dbReference type="RefSeq" id="WP_136899861.1">
    <property type="nucleotide sequence ID" value="NZ_SUME01000001.1"/>
</dbReference>
<feature type="domain" description="TNase-like" evidence="4">
    <location>
        <begin position="20"/>
        <end position="142"/>
    </location>
</feature>
<dbReference type="InterPro" id="IPR035437">
    <property type="entry name" value="SNase_OB-fold_sf"/>
</dbReference>
<dbReference type="InterPro" id="IPR016071">
    <property type="entry name" value="Staphylococal_nuclease_OB-fold"/>
</dbReference>
<dbReference type="PROSITE" id="PS50830">
    <property type="entry name" value="TNASE_3"/>
    <property type="match status" value="1"/>
</dbReference>
<gene>
    <name evidence="5" type="ORF">FAZ15_03295</name>
</gene>
<dbReference type="PANTHER" id="PTHR12302">
    <property type="entry name" value="EBNA2 BINDING PROTEIN P100"/>
    <property type="match status" value="1"/>
</dbReference>
<proteinExistence type="predicted"/>
<dbReference type="AlphaFoldDB" id="A0A4U0P761"/>
<comment type="caution">
    <text evidence="5">The sequence shown here is derived from an EMBL/GenBank/DDBJ whole genome shotgun (WGS) entry which is preliminary data.</text>
</comment>
<evidence type="ECO:0000256" key="2">
    <source>
        <dbReference type="ARBA" id="ARBA00022759"/>
    </source>
</evidence>
<dbReference type="GO" id="GO:0004519">
    <property type="term" value="F:endonuclease activity"/>
    <property type="evidence" value="ECO:0007669"/>
    <property type="project" value="UniProtKB-KW"/>
</dbReference>
<dbReference type="InterPro" id="IPR002071">
    <property type="entry name" value="Thermonucl_AS"/>
</dbReference>
<dbReference type="OrthoDB" id="9805504at2"/>
<keyword evidence="6" id="KW-1185">Reference proteome</keyword>
<name>A0A4U0P761_9SPHI</name>
<dbReference type="PROSITE" id="PS01123">
    <property type="entry name" value="TNASE_1"/>
    <property type="match status" value="1"/>
</dbReference>